<sequence length="329" mass="36163">MSPGKKLCQGVKFWWEWGLMRGYNILHQGDLVETCEECVGSMHIAYKSQDRWFGDEISTQGSKFGTAPRCPKPVRTTEPIRLAHQCARLTGAKSCWRVQIWDFDELQSYTARLVANKKLLDAVIKMKDSKLQPGTMKPEYVVEKIIGGAGGKAGQGSRQGRWYSIWGGGAMVRRGSERVQQMRRSHKQVHRQCGGQRGSERGGGSAVATRSGEAPSKSGGTTSKSGGVTSDSGGVAGGNKQAAPKQQAGAAGADEPDLKYREKLGWIRVIMERFEDQRNPGAAAPGVQDRAVDFMRDIVPGMRPNARANTRVLRGFRPNMRREGKEVQQ</sequence>
<organism evidence="2 3">
    <name type="scientific">Mycena albidolilacea</name>
    <dbReference type="NCBI Taxonomy" id="1033008"/>
    <lineage>
        <taxon>Eukaryota</taxon>
        <taxon>Fungi</taxon>
        <taxon>Dikarya</taxon>
        <taxon>Basidiomycota</taxon>
        <taxon>Agaricomycotina</taxon>
        <taxon>Agaricomycetes</taxon>
        <taxon>Agaricomycetidae</taxon>
        <taxon>Agaricales</taxon>
        <taxon>Marasmiineae</taxon>
        <taxon>Mycenaceae</taxon>
        <taxon>Mycena</taxon>
    </lineage>
</organism>
<comment type="caution">
    <text evidence="2">The sequence shown here is derived from an EMBL/GenBank/DDBJ whole genome shotgun (WGS) entry which is preliminary data.</text>
</comment>
<dbReference type="EMBL" id="JARIHO010000104">
    <property type="protein sequence ID" value="KAJ7303674.1"/>
    <property type="molecule type" value="Genomic_DNA"/>
</dbReference>
<dbReference type="AlphaFoldDB" id="A0AAD6Z1I0"/>
<keyword evidence="3" id="KW-1185">Reference proteome</keyword>
<feature type="compositionally biased region" description="Gly residues" evidence="1">
    <location>
        <begin position="195"/>
        <end position="205"/>
    </location>
</feature>
<feature type="compositionally biased region" description="Low complexity" evidence="1">
    <location>
        <begin position="216"/>
        <end position="253"/>
    </location>
</feature>
<dbReference type="Proteomes" id="UP001218218">
    <property type="component" value="Unassembled WGS sequence"/>
</dbReference>
<evidence type="ECO:0000313" key="3">
    <source>
        <dbReference type="Proteomes" id="UP001218218"/>
    </source>
</evidence>
<accession>A0AAD6Z1I0</accession>
<feature type="compositionally biased region" description="Basic residues" evidence="1">
    <location>
        <begin position="181"/>
        <end position="190"/>
    </location>
</feature>
<proteinExistence type="predicted"/>
<evidence type="ECO:0000256" key="1">
    <source>
        <dbReference type="SAM" id="MobiDB-lite"/>
    </source>
</evidence>
<protein>
    <submittedName>
        <fullName evidence="2">Uncharacterized protein</fullName>
    </submittedName>
</protein>
<reference evidence="2" key="1">
    <citation type="submission" date="2023-03" db="EMBL/GenBank/DDBJ databases">
        <title>Massive genome expansion in bonnet fungi (Mycena s.s.) driven by repeated elements and novel gene families across ecological guilds.</title>
        <authorList>
            <consortium name="Lawrence Berkeley National Laboratory"/>
            <person name="Harder C.B."/>
            <person name="Miyauchi S."/>
            <person name="Viragh M."/>
            <person name="Kuo A."/>
            <person name="Thoen E."/>
            <person name="Andreopoulos B."/>
            <person name="Lu D."/>
            <person name="Skrede I."/>
            <person name="Drula E."/>
            <person name="Henrissat B."/>
            <person name="Morin E."/>
            <person name="Kohler A."/>
            <person name="Barry K."/>
            <person name="LaButti K."/>
            <person name="Morin E."/>
            <person name="Salamov A."/>
            <person name="Lipzen A."/>
            <person name="Mereny Z."/>
            <person name="Hegedus B."/>
            <person name="Baldrian P."/>
            <person name="Stursova M."/>
            <person name="Weitz H."/>
            <person name="Taylor A."/>
            <person name="Grigoriev I.V."/>
            <person name="Nagy L.G."/>
            <person name="Martin F."/>
            <person name="Kauserud H."/>
        </authorList>
    </citation>
    <scope>NUCLEOTIDE SEQUENCE</scope>
    <source>
        <strain evidence="2">CBHHK002</strain>
    </source>
</reference>
<evidence type="ECO:0000313" key="2">
    <source>
        <dbReference type="EMBL" id="KAJ7303674.1"/>
    </source>
</evidence>
<gene>
    <name evidence="2" type="ORF">DFH08DRAFT_825768</name>
</gene>
<feature type="region of interest" description="Disordered" evidence="1">
    <location>
        <begin position="176"/>
        <end position="256"/>
    </location>
</feature>
<name>A0AAD6Z1I0_9AGAR</name>